<feature type="transmembrane region" description="Helical" evidence="6">
    <location>
        <begin position="875"/>
        <end position="894"/>
    </location>
</feature>
<evidence type="ECO:0000259" key="7">
    <source>
        <dbReference type="Pfam" id="PF02687"/>
    </source>
</evidence>
<keyword evidence="2" id="KW-1003">Cell membrane</keyword>
<dbReference type="KEGG" id="mph:MLP_47210"/>
<dbReference type="EMBL" id="AP012204">
    <property type="protein sequence ID" value="BAK37735.1"/>
    <property type="molecule type" value="Genomic_DNA"/>
</dbReference>
<reference evidence="8 9" key="1">
    <citation type="submission" date="2011-05" db="EMBL/GenBank/DDBJ databases">
        <title>Whole genome sequence of Microlunatus phosphovorus NM-1.</title>
        <authorList>
            <person name="Hosoyama A."/>
            <person name="Sasaki K."/>
            <person name="Harada T."/>
            <person name="Igarashi R."/>
            <person name="Kawakoshi A."/>
            <person name="Sasagawa M."/>
            <person name="Fukada J."/>
            <person name="Nakamura S."/>
            <person name="Katano Y."/>
            <person name="Hanada S."/>
            <person name="Kamagata Y."/>
            <person name="Nakamura N."/>
            <person name="Yamazaki S."/>
            <person name="Fujita N."/>
        </authorList>
    </citation>
    <scope>NUCLEOTIDE SEQUENCE [LARGE SCALE GENOMIC DNA]</scope>
    <source>
        <strain evidence="9">ATCC 700054 / DSM 10555 / JCM 9379 / NBRC 101784 / NCIMB 13414 / VKM Ac-1990 / NM-1</strain>
    </source>
</reference>
<dbReference type="PANTHER" id="PTHR30287">
    <property type="entry name" value="MEMBRANE COMPONENT OF PREDICTED ABC SUPERFAMILY METABOLITE UPTAKE TRANSPORTER"/>
    <property type="match status" value="1"/>
</dbReference>
<feature type="transmembrane region" description="Helical" evidence="6">
    <location>
        <begin position="39"/>
        <end position="62"/>
    </location>
</feature>
<evidence type="ECO:0000256" key="4">
    <source>
        <dbReference type="ARBA" id="ARBA00022989"/>
    </source>
</evidence>
<feature type="transmembrane region" description="Helical" evidence="6">
    <location>
        <begin position="830"/>
        <end position="855"/>
    </location>
</feature>
<dbReference type="InterPro" id="IPR038766">
    <property type="entry name" value="Membrane_comp_ABC_pdt"/>
</dbReference>
<evidence type="ECO:0000256" key="1">
    <source>
        <dbReference type="ARBA" id="ARBA00004651"/>
    </source>
</evidence>
<dbReference type="eggNOG" id="COG0577">
    <property type="taxonomic scope" value="Bacteria"/>
</dbReference>
<dbReference type="STRING" id="1032480.MLP_47210"/>
<feature type="transmembrane region" description="Helical" evidence="6">
    <location>
        <begin position="342"/>
        <end position="367"/>
    </location>
</feature>
<protein>
    <recommendedName>
        <fullName evidence="7">ABC3 transporter permease C-terminal domain-containing protein</fullName>
    </recommendedName>
</protein>
<dbReference type="InterPro" id="IPR003838">
    <property type="entry name" value="ABC3_permease_C"/>
</dbReference>
<evidence type="ECO:0000313" key="8">
    <source>
        <dbReference type="EMBL" id="BAK37735.1"/>
    </source>
</evidence>
<feature type="transmembrane region" description="Helical" evidence="6">
    <location>
        <begin position="387"/>
        <end position="408"/>
    </location>
</feature>
<comment type="subcellular location">
    <subcellularLocation>
        <location evidence="1">Cell membrane</location>
        <topology evidence="1">Multi-pass membrane protein</topology>
    </subcellularLocation>
</comment>
<accession>F5XEZ7</accession>
<feature type="transmembrane region" description="Helical" evidence="6">
    <location>
        <begin position="287"/>
        <end position="311"/>
    </location>
</feature>
<dbReference type="PANTHER" id="PTHR30287:SF2">
    <property type="entry name" value="BLL1001 PROTEIN"/>
    <property type="match status" value="1"/>
</dbReference>
<keyword evidence="4 6" id="KW-1133">Transmembrane helix</keyword>
<evidence type="ECO:0000256" key="6">
    <source>
        <dbReference type="SAM" id="Phobius"/>
    </source>
</evidence>
<evidence type="ECO:0000256" key="5">
    <source>
        <dbReference type="ARBA" id="ARBA00023136"/>
    </source>
</evidence>
<evidence type="ECO:0000313" key="9">
    <source>
        <dbReference type="Proteomes" id="UP000007947"/>
    </source>
</evidence>
<feature type="domain" description="ABC3 transporter permease C-terminal" evidence="7">
    <location>
        <begin position="294"/>
        <end position="416"/>
    </location>
</feature>
<gene>
    <name evidence="8" type="ordered locus">MLP_47210</name>
</gene>
<keyword evidence="9" id="KW-1185">Reference proteome</keyword>
<dbReference type="OrthoDB" id="3405625at2"/>
<sequence>MNAVEAEQRSPGRRPWFTSWRSAIRLAWQDARKHKAGSLLIMAMIGLPVMIICAGAAVLATVDVTVREALPATVGNAQALIKTGYGVIEQGVDGYPITESEEPAPLVAGRPPGEPWTADQLAQVTGGQVGVSASAEALARWSTGSERAAVRIIGREVLSGSGLVRLVEGRLPDQPGQVLVTEDGVAAGMPRSGRIEINTGQRDTAAEIVGVVQATGPAFESIALVVGEEWRDPAKDASYLLVRDRPVTWSDVVAWNKLGLSVVSPTVIEKPPAGASVTGVPRSGANIALVVVLMFGLVLETALLAGPAFAVSAARRRRTLALVASNGADHDQIARYVMAQGVFLGAVATVLGAGLGTIAGWASARGIGSVFDPSRTTTIGTPPLDTYGWAVAMIMIVAFIAAAVSALVPGLKIAGLDVAGALAGRVERGRPSRGFPIAGAVIMGTGALLMVLSMAYGGSFSSLVGIGSGGGLLIIGALFIIPMIIERLGGLSSATPVAIRMGVRDASRSRSRTTPAVAAITVVVAVLTMISISSLSDDEQSRRDYLPSTLPGAAIVDSDGAVQATLGEIRAQHPTWITEPAGWSWIDEADGTTRAVSAVPAGCTPAQAAAPLDDSQEPNHCQITSSEVGWQVSIVAANTINPAAALSSEQRAALDQGSLLVSDPELISDGHVLLAYVSHKAGSTESGMLLRTVKAPAMLITTEQYRALSFRNGSFGPSAAVISAAGADKLAMPWTTYRFEVVDPAGPISPAAERAINDRVAVPLTVERGYQSASSWITVILFSIAVALVLVGSLISTALTQVEARGASTTLAALGATRGLRRRAAAAQAIMIALLGAVLGVALGIAPGLGLAAGLTTDADPGVLAPVFVIPYAELSLVIIGVPLLAAALATAMVRPNPVLTRRPT</sequence>
<feature type="transmembrane region" description="Helical" evidence="6">
    <location>
        <begin position="463"/>
        <end position="485"/>
    </location>
</feature>
<dbReference type="HOGENOM" id="CLU_013247_0_0_11"/>
<feature type="transmembrane region" description="Helical" evidence="6">
    <location>
        <begin position="773"/>
        <end position="795"/>
    </location>
</feature>
<dbReference type="Proteomes" id="UP000007947">
    <property type="component" value="Chromosome"/>
</dbReference>
<evidence type="ECO:0000256" key="2">
    <source>
        <dbReference type="ARBA" id="ARBA00022475"/>
    </source>
</evidence>
<feature type="transmembrane region" description="Helical" evidence="6">
    <location>
        <begin position="516"/>
        <end position="535"/>
    </location>
</feature>
<dbReference type="AlphaFoldDB" id="F5XEZ7"/>
<dbReference type="Pfam" id="PF02687">
    <property type="entry name" value="FtsX"/>
    <property type="match status" value="1"/>
</dbReference>
<proteinExistence type="predicted"/>
<dbReference type="GO" id="GO:0005886">
    <property type="term" value="C:plasma membrane"/>
    <property type="evidence" value="ECO:0007669"/>
    <property type="project" value="UniProtKB-SubCell"/>
</dbReference>
<feature type="transmembrane region" description="Helical" evidence="6">
    <location>
        <begin position="435"/>
        <end position="457"/>
    </location>
</feature>
<dbReference type="RefSeq" id="WP_013865561.1">
    <property type="nucleotide sequence ID" value="NC_015635.1"/>
</dbReference>
<keyword evidence="3 6" id="KW-0812">Transmembrane</keyword>
<organism evidence="8 9">
    <name type="scientific">Microlunatus phosphovorus (strain ATCC 700054 / DSM 10555 / JCM 9379 / NBRC 101784 / NCIMB 13414 / VKM Ac-1990 / NM-1)</name>
    <dbReference type="NCBI Taxonomy" id="1032480"/>
    <lineage>
        <taxon>Bacteria</taxon>
        <taxon>Bacillati</taxon>
        <taxon>Actinomycetota</taxon>
        <taxon>Actinomycetes</taxon>
        <taxon>Propionibacteriales</taxon>
        <taxon>Propionibacteriaceae</taxon>
        <taxon>Microlunatus</taxon>
    </lineage>
</organism>
<name>F5XEZ7_MICPN</name>
<keyword evidence="5 6" id="KW-0472">Membrane</keyword>
<evidence type="ECO:0000256" key="3">
    <source>
        <dbReference type="ARBA" id="ARBA00022692"/>
    </source>
</evidence>